<dbReference type="AlphaFoldDB" id="A0A0T5PAQ9"/>
<evidence type="ECO:0000313" key="2">
    <source>
        <dbReference type="EMBL" id="KRS17950.1"/>
    </source>
</evidence>
<dbReference type="EMBL" id="CP031598">
    <property type="protein sequence ID" value="QEW27232.1"/>
    <property type="molecule type" value="Genomic_DNA"/>
</dbReference>
<gene>
    <name evidence="3" type="ORF">RIdsm_03044</name>
    <name evidence="2" type="ORF">XM52_10355</name>
</gene>
<evidence type="ECO:0000313" key="4">
    <source>
        <dbReference type="Proteomes" id="UP000051401"/>
    </source>
</evidence>
<dbReference type="Proteomes" id="UP000051401">
    <property type="component" value="Unassembled WGS sequence"/>
</dbReference>
<evidence type="ECO:0000256" key="1">
    <source>
        <dbReference type="SAM" id="Phobius"/>
    </source>
</evidence>
<keyword evidence="4" id="KW-1185">Reference proteome</keyword>
<dbReference type="GO" id="GO:0016746">
    <property type="term" value="F:acyltransferase activity"/>
    <property type="evidence" value="ECO:0007669"/>
    <property type="project" value="UniProtKB-KW"/>
</dbReference>
<keyword evidence="1" id="KW-0472">Membrane</keyword>
<dbReference type="KEGG" id="rid:RIdsm_03044"/>
<reference evidence="2 4" key="1">
    <citation type="submission" date="2015-04" db="EMBL/GenBank/DDBJ databases">
        <title>The draft genome sequence of Roseovarius indicus B108T.</title>
        <authorList>
            <person name="Li G."/>
            <person name="Lai Q."/>
            <person name="Shao Z."/>
            <person name="Yan P."/>
        </authorList>
    </citation>
    <scope>NUCLEOTIDE SEQUENCE [LARGE SCALE GENOMIC DNA]</scope>
    <source>
        <strain evidence="2 4">B108</strain>
    </source>
</reference>
<dbReference type="Proteomes" id="UP000325785">
    <property type="component" value="Chromosome"/>
</dbReference>
<name>A0A0T5PAQ9_9RHOB</name>
<evidence type="ECO:0000313" key="5">
    <source>
        <dbReference type="Proteomes" id="UP000325785"/>
    </source>
</evidence>
<dbReference type="PATRIC" id="fig|540747.5.peg.4997"/>
<keyword evidence="1" id="KW-0812">Transmembrane</keyword>
<protein>
    <submittedName>
        <fullName evidence="2">Acyltransferase</fullName>
    </submittedName>
</protein>
<accession>A0A0T5PAQ9</accession>
<keyword evidence="1" id="KW-1133">Transmembrane helix</keyword>
<reference evidence="3 5" key="2">
    <citation type="submission" date="2018-08" db="EMBL/GenBank/DDBJ databases">
        <title>Genetic Globetrotter - A new plasmid hitch-hiking vast phylogenetic and geographic distances.</title>
        <authorList>
            <person name="Vollmers J."/>
            <person name="Petersen J."/>
        </authorList>
    </citation>
    <scope>NUCLEOTIDE SEQUENCE [LARGE SCALE GENOMIC DNA]</scope>
    <source>
        <strain evidence="3 5">DSM 26383</strain>
    </source>
</reference>
<keyword evidence="2" id="KW-0808">Transferase</keyword>
<dbReference type="RefSeq" id="WP_057815962.1">
    <property type="nucleotide sequence ID" value="NZ_CP031598.1"/>
</dbReference>
<evidence type="ECO:0000313" key="3">
    <source>
        <dbReference type="EMBL" id="QEW27232.1"/>
    </source>
</evidence>
<dbReference type="STRING" id="540747.SAMN04488031_101301"/>
<dbReference type="EMBL" id="LAXI01000005">
    <property type="protein sequence ID" value="KRS17950.1"/>
    <property type="molecule type" value="Genomic_DNA"/>
</dbReference>
<keyword evidence="2" id="KW-0012">Acyltransferase</keyword>
<proteinExistence type="predicted"/>
<feature type="transmembrane region" description="Helical" evidence="1">
    <location>
        <begin position="29"/>
        <end position="52"/>
    </location>
</feature>
<organism evidence="2 4">
    <name type="scientific">Roseovarius indicus</name>
    <dbReference type="NCBI Taxonomy" id="540747"/>
    <lineage>
        <taxon>Bacteria</taxon>
        <taxon>Pseudomonadati</taxon>
        <taxon>Pseudomonadota</taxon>
        <taxon>Alphaproteobacteria</taxon>
        <taxon>Rhodobacterales</taxon>
        <taxon>Roseobacteraceae</taxon>
        <taxon>Roseovarius</taxon>
    </lineage>
</organism>
<sequence length="56" mass="5829">MLLALIGAAIGALLGAVVARRRKGSMTDMLQYGAVFAIMFALAGLFLTIFIVRASG</sequence>